<dbReference type="AlphaFoldDB" id="A0A6J6E8I2"/>
<dbReference type="EMBL" id="CAEZTL010000065">
    <property type="protein sequence ID" value="CAB4571574.1"/>
    <property type="molecule type" value="Genomic_DNA"/>
</dbReference>
<evidence type="ECO:0000256" key="1">
    <source>
        <dbReference type="SAM" id="Phobius"/>
    </source>
</evidence>
<feature type="transmembrane region" description="Helical" evidence="1">
    <location>
        <begin position="20"/>
        <end position="41"/>
    </location>
</feature>
<accession>A0A6J6E8I2</accession>
<keyword evidence="1" id="KW-0812">Transmembrane</keyword>
<keyword evidence="1" id="KW-0472">Membrane</keyword>
<protein>
    <submittedName>
        <fullName evidence="2">Unannotated protein</fullName>
    </submittedName>
</protein>
<dbReference type="SUPFAM" id="SSF55874">
    <property type="entry name" value="ATPase domain of HSP90 chaperone/DNA topoisomerase II/histidine kinase"/>
    <property type="match status" value="1"/>
</dbReference>
<evidence type="ECO:0000313" key="2">
    <source>
        <dbReference type="EMBL" id="CAB4571574.1"/>
    </source>
</evidence>
<reference evidence="2" key="1">
    <citation type="submission" date="2020-05" db="EMBL/GenBank/DDBJ databases">
        <authorList>
            <person name="Chiriac C."/>
            <person name="Salcher M."/>
            <person name="Ghai R."/>
            <person name="Kavagutti S V."/>
        </authorList>
    </citation>
    <scope>NUCLEOTIDE SEQUENCE</scope>
</reference>
<sequence length="328" mass="36592">MHARSYAFVLIALVTPPYINFYSFIEFLISYPILVIAVFALSRFIVKTQSGKSSNALNKASILIFLTGLLPFVFNSIGQAIYHDPQTQFPIYITALILPLVYFVAMELLQVLRPSALNLIRSDELMASDNLQSKVQDVVREEFTKNLSHEWAVFIHGKVLTRLAATSLKLDAAARNGDVGTYNETVDSLLSLLSNPDADFDDASVDLQNEIASRLDPWRGLLDITLQIDPEIASLHSPRVRDIGQVIEELISNSIRHGRAERINLRVARSSTKDIEIIALDNSIIPPPESQRRSGLGTRIFNLASDGRWSLLRVENATEFRLTMGLGV</sequence>
<feature type="transmembrane region" description="Helical" evidence="1">
    <location>
        <begin position="89"/>
        <end position="112"/>
    </location>
</feature>
<feature type="transmembrane region" description="Helical" evidence="1">
    <location>
        <begin position="62"/>
        <end position="83"/>
    </location>
</feature>
<name>A0A6J6E8I2_9ZZZZ</name>
<dbReference type="Gene3D" id="3.30.565.10">
    <property type="entry name" value="Histidine kinase-like ATPase, C-terminal domain"/>
    <property type="match status" value="1"/>
</dbReference>
<proteinExistence type="predicted"/>
<organism evidence="2">
    <name type="scientific">freshwater metagenome</name>
    <dbReference type="NCBI Taxonomy" id="449393"/>
    <lineage>
        <taxon>unclassified sequences</taxon>
        <taxon>metagenomes</taxon>
        <taxon>ecological metagenomes</taxon>
    </lineage>
</organism>
<gene>
    <name evidence="2" type="ORF">UFOPK1683_00706</name>
</gene>
<keyword evidence="1" id="KW-1133">Transmembrane helix</keyword>
<dbReference type="InterPro" id="IPR036890">
    <property type="entry name" value="HATPase_C_sf"/>
</dbReference>